<proteinExistence type="predicted"/>
<organism evidence="1 2">
    <name type="scientific">Phytophthora ramorum</name>
    <name type="common">Sudden oak death agent</name>
    <dbReference type="NCBI Taxonomy" id="164328"/>
    <lineage>
        <taxon>Eukaryota</taxon>
        <taxon>Sar</taxon>
        <taxon>Stramenopiles</taxon>
        <taxon>Oomycota</taxon>
        <taxon>Peronosporomycetes</taxon>
        <taxon>Peronosporales</taxon>
        <taxon>Peronosporaceae</taxon>
        <taxon>Phytophthora</taxon>
    </lineage>
</organism>
<dbReference type="AlphaFoldDB" id="H3GSP7"/>
<dbReference type="HOGENOM" id="CLU_1900375_0_0_1"/>
<dbReference type="EMBL" id="DS566042">
    <property type="status" value="NOT_ANNOTATED_CDS"/>
    <property type="molecule type" value="Genomic_DNA"/>
</dbReference>
<protein>
    <submittedName>
        <fullName evidence="1">Uncharacterized protein</fullName>
    </submittedName>
</protein>
<dbReference type="VEuPathDB" id="FungiDB:KRP23_13500"/>
<reference evidence="2" key="1">
    <citation type="journal article" date="2006" name="Science">
        <title>Phytophthora genome sequences uncover evolutionary origins and mechanisms of pathogenesis.</title>
        <authorList>
            <person name="Tyler B.M."/>
            <person name="Tripathy S."/>
            <person name="Zhang X."/>
            <person name="Dehal P."/>
            <person name="Jiang R.H."/>
            <person name="Aerts A."/>
            <person name="Arredondo F.D."/>
            <person name="Baxter L."/>
            <person name="Bensasson D."/>
            <person name="Beynon J.L."/>
            <person name="Chapman J."/>
            <person name="Damasceno C.M."/>
            <person name="Dorrance A.E."/>
            <person name="Dou D."/>
            <person name="Dickerman A.W."/>
            <person name="Dubchak I.L."/>
            <person name="Garbelotto M."/>
            <person name="Gijzen M."/>
            <person name="Gordon S.G."/>
            <person name="Govers F."/>
            <person name="Grunwald N.J."/>
            <person name="Huang W."/>
            <person name="Ivors K.L."/>
            <person name="Jones R.W."/>
            <person name="Kamoun S."/>
            <person name="Krampis K."/>
            <person name="Lamour K.H."/>
            <person name="Lee M.K."/>
            <person name="McDonald W.H."/>
            <person name="Medina M."/>
            <person name="Meijer H.J."/>
            <person name="Nordberg E.K."/>
            <person name="Maclean D.J."/>
            <person name="Ospina-Giraldo M.D."/>
            <person name="Morris P.F."/>
            <person name="Phuntumart V."/>
            <person name="Putnam N.H."/>
            <person name="Rash S."/>
            <person name="Rose J.K."/>
            <person name="Sakihama Y."/>
            <person name="Salamov A.A."/>
            <person name="Savidor A."/>
            <person name="Scheuring C.F."/>
            <person name="Smith B.M."/>
            <person name="Sobral B.W."/>
            <person name="Terry A."/>
            <person name="Torto-Alalibo T.A."/>
            <person name="Win J."/>
            <person name="Xu Z."/>
            <person name="Zhang H."/>
            <person name="Grigoriev I.V."/>
            <person name="Rokhsar D.S."/>
            <person name="Boore J.L."/>
        </authorList>
    </citation>
    <scope>NUCLEOTIDE SEQUENCE [LARGE SCALE GENOMIC DNA]</scope>
    <source>
        <strain evidence="2">Pr102</strain>
    </source>
</reference>
<accession>H3GSP7</accession>
<dbReference type="EnsemblProtists" id="Phyra80047">
    <property type="protein sequence ID" value="Phyra80047"/>
    <property type="gene ID" value="Phyra80047"/>
</dbReference>
<dbReference type="VEuPathDB" id="FungiDB:KRP22_12485"/>
<dbReference type="InParanoid" id="H3GSP7"/>
<reference evidence="1" key="2">
    <citation type="submission" date="2015-06" db="UniProtKB">
        <authorList>
            <consortium name="EnsemblProtists"/>
        </authorList>
    </citation>
    <scope>IDENTIFICATION</scope>
    <source>
        <strain evidence="1">Pr102</strain>
    </source>
</reference>
<sequence>MVCTVFFKPILDINDPTGFYQCRCGVHLKQEVKCGTSNLMSHIMSLVKALMKLNNAAKLGRRTILRPVLRQATRWLSTYEMAKRFFKIKAFIDTTNAELAVLMPTPLEEVRPTSAMKELKQCEHVSKKLQSENG</sequence>
<keyword evidence="2" id="KW-1185">Reference proteome</keyword>
<dbReference type="PANTHER" id="PTHR40866:SF1">
    <property type="entry name" value="BED-TYPE DOMAIN-CONTAINING PROTEIN"/>
    <property type="match status" value="1"/>
</dbReference>
<evidence type="ECO:0000313" key="2">
    <source>
        <dbReference type="Proteomes" id="UP000005238"/>
    </source>
</evidence>
<dbReference type="PANTHER" id="PTHR40866">
    <property type="entry name" value="BED-TYPE DOMAIN-CONTAINING PROTEIN"/>
    <property type="match status" value="1"/>
</dbReference>
<name>H3GSP7_PHYRM</name>
<dbReference type="Proteomes" id="UP000005238">
    <property type="component" value="Unassembled WGS sequence"/>
</dbReference>
<evidence type="ECO:0000313" key="1">
    <source>
        <dbReference type="EnsemblProtists" id="Phyra80047"/>
    </source>
</evidence>